<dbReference type="SUPFAM" id="SSF55785">
    <property type="entry name" value="PYP-like sensor domain (PAS domain)"/>
    <property type="match status" value="1"/>
</dbReference>
<dbReference type="PANTHER" id="PTHR44757:SF2">
    <property type="entry name" value="BIOFILM ARCHITECTURE MAINTENANCE PROTEIN MBAA"/>
    <property type="match status" value="1"/>
</dbReference>
<dbReference type="Pfam" id="PF00563">
    <property type="entry name" value="EAL"/>
    <property type="match status" value="1"/>
</dbReference>
<dbReference type="NCBIfam" id="TIGR00229">
    <property type="entry name" value="sensory_box"/>
    <property type="match status" value="1"/>
</dbReference>
<evidence type="ECO:0000259" key="2">
    <source>
        <dbReference type="PROSITE" id="PS50883"/>
    </source>
</evidence>
<dbReference type="Gene3D" id="3.30.450.20">
    <property type="entry name" value="PAS domain"/>
    <property type="match status" value="1"/>
</dbReference>
<evidence type="ECO:0000259" key="3">
    <source>
        <dbReference type="PROSITE" id="PS50887"/>
    </source>
</evidence>
<protein>
    <submittedName>
        <fullName evidence="4">Diguanylate cyclase (GGDEF)-like protein/PAS domain S-box-containing protein</fullName>
    </submittedName>
</protein>
<sequence>MSSSINLEQSWIMAIQDIIGLTKDGQSEKINTLESKSQPNTTFATLINSLDKIVILTDIDGFIVEASQKAISLSQYPLEELKGESIQKLYCSLHNKQFFKSTWTQIQSANKSKTELWYQNKHEQIIPVAQTSIRLASTEDSLGYIVHTIEDLSTNIASQSKMQKLAMCDHLTSLPNRLNIIQKLRDEVAHLSVSNKKCAVVFIDLDGFKKINDVYDHLTGDHLMLAGVKRLQSVISNIFLGRLGGDEFIMIYPFDDLKALSSLLDDILAAFIDPFSVQSHELFLGINIGVSIAPDNSSDPEVLINQADMALHAIKTGEKRVQFYTADFLHCMQRQLKIEHCLKQAIETEELKVYFQPKYNLANYDIVGIEALLRWHHHELGVVSPDEFIKIAENAGLIVNIGRYVLKKCAALINKLQVEKKVCVPIAINISGHHFSQSNIFQDVKAVLSLYQISPQFLEIEVTENVVMMDYDIVIDQLTHLKALGVKISIDDFGTGQSSLERLSKLPIDSLKIDRSFILNLSEQPQTQAIIKAVLSLSDALGLNSIAEGIETQSQEQFLRLNNCNLGQGFLFAKPICEEEIIALLNNLSSG</sequence>
<dbReference type="InterPro" id="IPR000160">
    <property type="entry name" value="GGDEF_dom"/>
</dbReference>
<dbReference type="PROSITE" id="PS50112">
    <property type="entry name" value="PAS"/>
    <property type="match status" value="1"/>
</dbReference>
<accession>A0A7X0TSH5</accession>
<dbReference type="AlphaFoldDB" id="A0A7X0TSH5"/>
<dbReference type="NCBIfam" id="TIGR00254">
    <property type="entry name" value="GGDEF"/>
    <property type="match status" value="1"/>
</dbReference>
<evidence type="ECO:0000313" key="5">
    <source>
        <dbReference type="Proteomes" id="UP000537141"/>
    </source>
</evidence>
<dbReference type="EMBL" id="JACHHU010000002">
    <property type="protein sequence ID" value="MBB6542100.1"/>
    <property type="molecule type" value="Genomic_DNA"/>
</dbReference>
<dbReference type="CDD" id="cd01948">
    <property type="entry name" value="EAL"/>
    <property type="match status" value="1"/>
</dbReference>
<reference evidence="4 5" key="1">
    <citation type="submission" date="2020-08" db="EMBL/GenBank/DDBJ databases">
        <title>Genomic Encyclopedia of Type Strains, Phase IV (KMG-IV): sequencing the most valuable type-strain genomes for metagenomic binning, comparative biology and taxonomic classification.</title>
        <authorList>
            <person name="Goeker M."/>
        </authorList>
    </citation>
    <scope>NUCLEOTIDE SEQUENCE [LARGE SCALE GENOMIC DNA]</scope>
    <source>
        <strain evidence="4 5">DSM 26287</strain>
    </source>
</reference>
<dbReference type="SUPFAM" id="SSF141868">
    <property type="entry name" value="EAL domain-like"/>
    <property type="match status" value="1"/>
</dbReference>
<dbReference type="PROSITE" id="PS50883">
    <property type="entry name" value="EAL"/>
    <property type="match status" value="1"/>
</dbReference>
<evidence type="ECO:0000259" key="1">
    <source>
        <dbReference type="PROSITE" id="PS50112"/>
    </source>
</evidence>
<dbReference type="SMART" id="SM00267">
    <property type="entry name" value="GGDEF"/>
    <property type="match status" value="1"/>
</dbReference>
<organism evidence="4 5">
    <name type="scientific">Thalassotalea piscium</name>
    <dbReference type="NCBI Taxonomy" id="1230533"/>
    <lineage>
        <taxon>Bacteria</taxon>
        <taxon>Pseudomonadati</taxon>
        <taxon>Pseudomonadota</taxon>
        <taxon>Gammaproteobacteria</taxon>
        <taxon>Alteromonadales</taxon>
        <taxon>Colwelliaceae</taxon>
        <taxon>Thalassotalea</taxon>
    </lineage>
</organism>
<dbReference type="RefSeq" id="WP_184422367.1">
    <property type="nucleotide sequence ID" value="NZ_AP027362.1"/>
</dbReference>
<dbReference type="PANTHER" id="PTHR44757">
    <property type="entry name" value="DIGUANYLATE CYCLASE DGCP"/>
    <property type="match status" value="1"/>
</dbReference>
<dbReference type="Pfam" id="PF00990">
    <property type="entry name" value="GGDEF"/>
    <property type="match status" value="1"/>
</dbReference>
<dbReference type="CDD" id="cd00130">
    <property type="entry name" value="PAS"/>
    <property type="match status" value="1"/>
</dbReference>
<dbReference type="Gene3D" id="3.30.70.270">
    <property type="match status" value="1"/>
</dbReference>
<comment type="caution">
    <text evidence="4">The sequence shown here is derived from an EMBL/GenBank/DDBJ whole genome shotgun (WGS) entry which is preliminary data.</text>
</comment>
<dbReference type="Gene3D" id="3.20.20.450">
    <property type="entry name" value="EAL domain"/>
    <property type="match status" value="1"/>
</dbReference>
<feature type="domain" description="EAL" evidence="2">
    <location>
        <begin position="335"/>
        <end position="589"/>
    </location>
</feature>
<dbReference type="InterPro" id="IPR035965">
    <property type="entry name" value="PAS-like_dom_sf"/>
</dbReference>
<dbReference type="CDD" id="cd01949">
    <property type="entry name" value="GGDEF"/>
    <property type="match status" value="1"/>
</dbReference>
<evidence type="ECO:0000313" key="4">
    <source>
        <dbReference type="EMBL" id="MBB6542100.1"/>
    </source>
</evidence>
<keyword evidence="5" id="KW-1185">Reference proteome</keyword>
<feature type="domain" description="GGDEF" evidence="3">
    <location>
        <begin position="196"/>
        <end position="326"/>
    </location>
</feature>
<name>A0A7X0TSH5_9GAMM</name>
<dbReference type="InterPro" id="IPR001633">
    <property type="entry name" value="EAL_dom"/>
</dbReference>
<dbReference type="SMART" id="SM00091">
    <property type="entry name" value="PAS"/>
    <property type="match status" value="1"/>
</dbReference>
<dbReference type="Proteomes" id="UP000537141">
    <property type="component" value="Unassembled WGS sequence"/>
</dbReference>
<dbReference type="InterPro" id="IPR035919">
    <property type="entry name" value="EAL_sf"/>
</dbReference>
<proteinExistence type="predicted"/>
<dbReference type="InterPro" id="IPR029787">
    <property type="entry name" value="Nucleotide_cyclase"/>
</dbReference>
<dbReference type="InterPro" id="IPR000014">
    <property type="entry name" value="PAS"/>
</dbReference>
<feature type="domain" description="PAS" evidence="1">
    <location>
        <begin position="39"/>
        <end position="94"/>
    </location>
</feature>
<dbReference type="Pfam" id="PF13426">
    <property type="entry name" value="PAS_9"/>
    <property type="match status" value="1"/>
</dbReference>
<dbReference type="InterPro" id="IPR043128">
    <property type="entry name" value="Rev_trsase/Diguanyl_cyclase"/>
</dbReference>
<gene>
    <name evidence="4" type="ORF">HNQ55_000575</name>
</gene>
<dbReference type="PROSITE" id="PS50887">
    <property type="entry name" value="GGDEF"/>
    <property type="match status" value="1"/>
</dbReference>
<dbReference type="SMART" id="SM00052">
    <property type="entry name" value="EAL"/>
    <property type="match status" value="1"/>
</dbReference>
<dbReference type="SUPFAM" id="SSF55073">
    <property type="entry name" value="Nucleotide cyclase"/>
    <property type="match status" value="1"/>
</dbReference>
<dbReference type="InterPro" id="IPR052155">
    <property type="entry name" value="Biofilm_reg_signaling"/>
</dbReference>